<dbReference type="EMBL" id="BMZB01000001">
    <property type="protein sequence ID" value="GGZ22202.1"/>
    <property type="molecule type" value="Genomic_DNA"/>
</dbReference>
<dbReference type="AlphaFoldDB" id="A0A918PTI3"/>
<feature type="chain" id="PRO_5037781369" evidence="1">
    <location>
        <begin position="26"/>
        <end position="194"/>
    </location>
</feature>
<name>A0A918PTI3_9CAUL</name>
<evidence type="ECO:0000313" key="4">
    <source>
        <dbReference type="Proteomes" id="UP000662572"/>
    </source>
</evidence>
<reference evidence="3" key="1">
    <citation type="journal article" date="2014" name="Int. J. Syst. Evol. Microbiol.">
        <title>Complete genome sequence of Corynebacterium casei LMG S-19264T (=DSM 44701T), isolated from a smear-ripened cheese.</title>
        <authorList>
            <consortium name="US DOE Joint Genome Institute (JGI-PGF)"/>
            <person name="Walter F."/>
            <person name="Albersmeier A."/>
            <person name="Kalinowski J."/>
            <person name="Ruckert C."/>
        </authorList>
    </citation>
    <scope>NUCLEOTIDE SEQUENCE</scope>
    <source>
        <strain evidence="3">KCTC 32296</strain>
    </source>
</reference>
<comment type="caution">
    <text evidence="3">The sequence shown here is derived from an EMBL/GenBank/DDBJ whole genome shotgun (WGS) entry which is preliminary data.</text>
</comment>
<dbReference type="PANTHER" id="PTHR34406">
    <property type="entry name" value="PROTEIN YCEI"/>
    <property type="match status" value="1"/>
</dbReference>
<feature type="domain" description="Lipid/polyisoprenoid-binding YceI-like" evidence="2">
    <location>
        <begin position="29"/>
        <end position="192"/>
    </location>
</feature>
<reference evidence="3" key="2">
    <citation type="submission" date="2020-09" db="EMBL/GenBank/DDBJ databases">
        <authorList>
            <person name="Sun Q."/>
            <person name="Kim S."/>
        </authorList>
    </citation>
    <scope>NUCLEOTIDE SEQUENCE</scope>
    <source>
        <strain evidence="3">KCTC 32296</strain>
    </source>
</reference>
<proteinExistence type="predicted"/>
<dbReference type="Pfam" id="PF04264">
    <property type="entry name" value="YceI"/>
    <property type="match status" value="1"/>
</dbReference>
<dbReference type="Proteomes" id="UP000662572">
    <property type="component" value="Unassembled WGS sequence"/>
</dbReference>
<dbReference type="InterPro" id="IPR036761">
    <property type="entry name" value="TTHA0802/YceI-like_sf"/>
</dbReference>
<dbReference type="Gene3D" id="2.40.128.110">
    <property type="entry name" value="Lipid/polyisoprenoid-binding, YceI-like"/>
    <property type="match status" value="1"/>
</dbReference>
<dbReference type="InterPro" id="IPR007372">
    <property type="entry name" value="Lipid/polyisoprenoid-bd_YceI"/>
</dbReference>
<protein>
    <submittedName>
        <fullName evidence="3">Polyisoprenoid-binding protein</fullName>
    </submittedName>
</protein>
<evidence type="ECO:0000259" key="2">
    <source>
        <dbReference type="SMART" id="SM00867"/>
    </source>
</evidence>
<sequence length="194" mass="20436">MTKSFFKSALVAAALLGASFSPALAAPETYAIEPTHTEVLFSWTHFGFSKPTGKFMNAVGTLVLDEAAPANSSVEVTFAIDGLNTGVAKLDEHLKKPDFFDAAKFPTATFKSTKVAVTGADTAKVTGDLTIHGVTKPVTLDVKLNKIGENMMKKKTAGFSATGDIKRSDFGIGAYVPAVSDEITLSITTEANLK</sequence>
<evidence type="ECO:0000256" key="1">
    <source>
        <dbReference type="SAM" id="SignalP"/>
    </source>
</evidence>
<dbReference type="PANTHER" id="PTHR34406:SF1">
    <property type="entry name" value="PROTEIN YCEI"/>
    <property type="match status" value="1"/>
</dbReference>
<dbReference type="SMART" id="SM00867">
    <property type="entry name" value="YceI"/>
    <property type="match status" value="1"/>
</dbReference>
<keyword evidence="4" id="KW-1185">Reference proteome</keyword>
<organism evidence="3 4">
    <name type="scientific">Asticcacaulis endophyticus</name>
    <dbReference type="NCBI Taxonomy" id="1395890"/>
    <lineage>
        <taxon>Bacteria</taxon>
        <taxon>Pseudomonadati</taxon>
        <taxon>Pseudomonadota</taxon>
        <taxon>Alphaproteobacteria</taxon>
        <taxon>Caulobacterales</taxon>
        <taxon>Caulobacteraceae</taxon>
        <taxon>Asticcacaulis</taxon>
    </lineage>
</organism>
<keyword evidence="1" id="KW-0732">Signal</keyword>
<feature type="signal peptide" evidence="1">
    <location>
        <begin position="1"/>
        <end position="25"/>
    </location>
</feature>
<dbReference type="SUPFAM" id="SSF101874">
    <property type="entry name" value="YceI-like"/>
    <property type="match status" value="1"/>
</dbReference>
<accession>A0A918PTI3</accession>
<evidence type="ECO:0000313" key="3">
    <source>
        <dbReference type="EMBL" id="GGZ22202.1"/>
    </source>
</evidence>
<gene>
    <name evidence="3" type="ORF">GCM10011273_03780</name>
</gene>
<dbReference type="RefSeq" id="WP_189484670.1">
    <property type="nucleotide sequence ID" value="NZ_BMZB01000001.1"/>
</dbReference>